<dbReference type="GO" id="GO:0006425">
    <property type="term" value="P:glutaminyl-tRNA aminoacylation"/>
    <property type="evidence" value="ECO:0007669"/>
    <property type="project" value="InterPro"/>
</dbReference>
<dbReference type="InterPro" id="IPR020056">
    <property type="entry name" value="Rbsml_bL25/Gln-tRNA_synth_N"/>
</dbReference>
<dbReference type="Gene3D" id="3.40.50.620">
    <property type="entry name" value="HUPs"/>
    <property type="match status" value="1"/>
</dbReference>
<dbReference type="Pfam" id="PF04558">
    <property type="entry name" value="tRNA_synt_1c_R1"/>
    <property type="match status" value="1"/>
</dbReference>
<feature type="compositionally biased region" description="Basic residues" evidence="11">
    <location>
        <begin position="207"/>
        <end position="217"/>
    </location>
</feature>
<dbReference type="InterPro" id="IPR011035">
    <property type="entry name" value="Ribosomal_bL25/Gln-tRNA_synth"/>
</dbReference>
<feature type="compositionally biased region" description="Polar residues" evidence="11">
    <location>
        <begin position="221"/>
        <end position="230"/>
    </location>
</feature>
<dbReference type="InterPro" id="IPR004514">
    <property type="entry name" value="Gln-tRNA-synth"/>
</dbReference>
<evidence type="ECO:0000256" key="4">
    <source>
        <dbReference type="ARBA" id="ARBA00022741"/>
    </source>
</evidence>
<evidence type="ECO:0000256" key="7">
    <source>
        <dbReference type="ARBA" id="ARBA00023146"/>
    </source>
</evidence>
<keyword evidence="18" id="KW-1185">Reference proteome</keyword>
<evidence type="ECO:0000259" key="14">
    <source>
        <dbReference type="Pfam" id="PF04557"/>
    </source>
</evidence>
<dbReference type="SUPFAM" id="SSF50715">
    <property type="entry name" value="Ribosomal protein L25-like"/>
    <property type="match status" value="1"/>
</dbReference>
<dbReference type="InterPro" id="IPR050132">
    <property type="entry name" value="Gln/Glu-tRNA_Ligase"/>
</dbReference>
<name>A0A5J4YVQ6_PORPP</name>
<dbReference type="SUPFAM" id="SSF52374">
    <property type="entry name" value="Nucleotidylyl transferase"/>
    <property type="match status" value="1"/>
</dbReference>
<feature type="domain" description="tRNA synthetases class I (E and Q) anti-codon binding" evidence="16">
    <location>
        <begin position="700"/>
        <end position="774"/>
    </location>
</feature>
<feature type="domain" description="Glutamyl/glutaminyl-tRNA synthetase class Ib anti-codon binding" evidence="13">
    <location>
        <begin position="591"/>
        <end position="687"/>
    </location>
</feature>
<keyword evidence="5 10" id="KW-0067">ATP-binding</keyword>
<dbReference type="OrthoDB" id="10250478at2759"/>
<dbReference type="Gene3D" id="1.10.10.2420">
    <property type="match status" value="1"/>
</dbReference>
<dbReference type="Gene3D" id="1.10.8.1290">
    <property type="entry name" value="Glutaminyl-tRNA synthetase, non-specific RNA binding region part 1, domain 1"/>
    <property type="match status" value="1"/>
</dbReference>
<feature type="domain" description="Glutamyl/glutaminyl-tRNA synthetase class Ib catalytic" evidence="12">
    <location>
        <begin position="285"/>
        <end position="578"/>
    </location>
</feature>
<comment type="similarity">
    <text evidence="1 10">Belongs to the class-I aminoacyl-tRNA synthetase family.</text>
</comment>
<dbReference type="FunFam" id="1.10.10.2420:FF:000001">
    <property type="entry name" value="Glutamine--tRNA ligase cytoplasmic"/>
    <property type="match status" value="1"/>
</dbReference>
<accession>A0A5J4YVQ6</accession>
<dbReference type="FunFam" id="2.40.240.10:FF:000007">
    <property type="entry name" value="Glutamine--tRNA ligase"/>
    <property type="match status" value="1"/>
</dbReference>
<dbReference type="FunFam" id="3.40.50.620:FF:000037">
    <property type="entry name" value="Glutamine--tRNA ligase cytoplasmic"/>
    <property type="match status" value="1"/>
</dbReference>
<dbReference type="EMBL" id="VRMN01000004">
    <property type="protein sequence ID" value="KAA8495000.1"/>
    <property type="molecule type" value="Genomic_DNA"/>
</dbReference>
<dbReference type="GO" id="GO:0005829">
    <property type="term" value="C:cytosol"/>
    <property type="evidence" value="ECO:0007669"/>
    <property type="project" value="TreeGrafter"/>
</dbReference>
<dbReference type="Gene3D" id="2.40.240.10">
    <property type="entry name" value="Ribosomal Protein L25, Chain P"/>
    <property type="match status" value="2"/>
</dbReference>
<dbReference type="InterPro" id="IPR020059">
    <property type="entry name" value="Glu/Gln-tRNA-synth_Ib_codon-bd"/>
</dbReference>
<evidence type="ECO:0000259" key="16">
    <source>
        <dbReference type="Pfam" id="PF20974"/>
    </source>
</evidence>
<sequence>MAEPDLTTAEARSAMLAQYGLEGKPLSSASDSAKMTKVLIELFEKLALGSGSDADPKKATMLFSAATKLRAQVEPELKEMIMAAVTDGRIASTGRLELAIALANKRSMTAQPEPAVTPEWFDDYIGVGVQVSAEEISRLVHETLRENEDEIKEKRYRYPSGSLVRTVLGKNRLAENETVLAEINKQIEQMLGPKTEADLAPVDPKAAKKAAKEKKKKNPEDSTLQRNGATDQERGGAGQAAEADPSEIAPGIPSSFEARHLDIMKNTPELLAAYKSAERTGGCSVMTRFPPEPNGHLHIGHAKAMFLDFGYARREGGKCYLRFDDTNPETEKQEYIDSIIDTVRWLGHEPDYITYSSDYFDELFALAEKLIKKGLAYVCHQSSEDIAKGRETMTDSPWRDRPAEESLRLFHDMANGKFEESAASLRMKIDMKHDNTVMRDPIAYRIKYVAHPRSGEKWCVYPSYDYTHCLVDSLEWITHSLCTLEFEVRRDSYYWLIAALDMYRPFVWEFARLTLEGTVVSKRKLLALVNSGRVRGWDDPRMPTLLGLRRRGYTPSAINEFCSQTGYSRNANVIGLHKLEHVLRSEFDERCPRAMCVTRPLEIEISNFDESASLLKVPIHPKMPEMGERDVQLTRQVFIERSDFRDTDEKGYYGLAPGKTAMLRYAYPITVTNVIRSDEGEVVRLVALCDYAKSVKPKGVLHWVSCTSKPCEVRLYDRLFKSADPGALGGEDIWEDLNDSSEVVLDEALVDEFAGNCNVGDSFQFERVGYFTCDQDSDSNRKVFNLTVTLKDGRK</sequence>
<dbReference type="PRINTS" id="PR00987">
    <property type="entry name" value="TRNASYNTHGLU"/>
</dbReference>
<dbReference type="InterPro" id="IPR000924">
    <property type="entry name" value="Glu/Gln-tRNA-synth"/>
</dbReference>
<gene>
    <name evidence="17" type="ORF">FVE85_3241</name>
</gene>
<dbReference type="Pfam" id="PF00749">
    <property type="entry name" value="tRNA-synt_1c"/>
    <property type="match status" value="1"/>
</dbReference>
<dbReference type="PANTHER" id="PTHR43097">
    <property type="entry name" value="GLUTAMINE-TRNA LIGASE"/>
    <property type="match status" value="1"/>
</dbReference>
<dbReference type="OMA" id="FAWRIMG"/>
<evidence type="ECO:0000256" key="9">
    <source>
        <dbReference type="ARBA" id="ARBA00048270"/>
    </source>
</evidence>
<evidence type="ECO:0000256" key="3">
    <source>
        <dbReference type="ARBA" id="ARBA00022598"/>
    </source>
</evidence>
<keyword evidence="6 10" id="KW-0648">Protein biosynthesis</keyword>
<dbReference type="InterPro" id="IPR042558">
    <property type="entry name" value="Gln-tRNA-synth_Ib_RNA-bd_N_1"/>
</dbReference>
<dbReference type="Pfam" id="PF04557">
    <property type="entry name" value="tRNA_synt_1c_R2"/>
    <property type="match status" value="1"/>
</dbReference>
<dbReference type="InterPro" id="IPR014729">
    <property type="entry name" value="Rossmann-like_a/b/a_fold"/>
</dbReference>
<dbReference type="InterPro" id="IPR007639">
    <property type="entry name" value="Gln-tRNA-synth_Ib_RNA-bd_N"/>
</dbReference>
<dbReference type="Proteomes" id="UP000324585">
    <property type="component" value="Unassembled WGS sequence"/>
</dbReference>
<evidence type="ECO:0000313" key="18">
    <source>
        <dbReference type="Proteomes" id="UP000324585"/>
    </source>
</evidence>
<feature type="region of interest" description="Disordered" evidence="11">
    <location>
        <begin position="192"/>
        <end position="253"/>
    </location>
</feature>
<evidence type="ECO:0000313" key="17">
    <source>
        <dbReference type="EMBL" id="KAA8495000.1"/>
    </source>
</evidence>
<evidence type="ECO:0000259" key="13">
    <source>
        <dbReference type="Pfam" id="PF03950"/>
    </source>
</evidence>
<evidence type="ECO:0000256" key="6">
    <source>
        <dbReference type="ARBA" id="ARBA00022917"/>
    </source>
</evidence>
<keyword evidence="7 10" id="KW-0030">Aminoacyl-tRNA synthetase</keyword>
<dbReference type="InterPro" id="IPR001412">
    <property type="entry name" value="aa-tRNA-synth_I_CS"/>
</dbReference>
<dbReference type="InterPro" id="IPR049437">
    <property type="entry name" value="tRNA-synt_1c_C2"/>
</dbReference>
<dbReference type="GO" id="GO:0005524">
    <property type="term" value="F:ATP binding"/>
    <property type="evidence" value="ECO:0007669"/>
    <property type="project" value="UniProtKB-KW"/>
</dbReference>
<dbReference type="NCBIfam" id="TIGR00440">
    <property type="entry name" value="glnS"/>
    <property type="match status" value="1"/>
</dbReference>
<evidence type="ECO:0000259" key="12">
    <source>
        <dbReference type="Pfam" id="PF00749"/>
    </source>
</evidence>
<feature type="domain" description="Glutaminyl-tRNA synthetase class Ib non-specific RNA-binding" evidence="14">
    <location>
        <begin position="181"/>
        <end position="223"/>
    </location>
</feature>
<dbReference type="InterPro" id="IPR042559">
    <property type="entry name" value="Gln-tRNA-synth_Ib_RNA-bd_N_2"/>
</dbReference>
<proteinExistence type="inferred from homology"/>
<evidence type="ECO:0000256" key="2">
    <source>
        <dbReference type="ARBA" id="ARBA00012836"/>
    </source>
</evidence>
<reference evidence="18" key="1">
    <citation type="journal article" date="2019" name="Nat. Commun.">
        <title>Expansion of phycobilisome linker gene families in mesophilic red algae.</title>
        <authorList>
            <person name="Lee J."/>
            <person name="Kim D."/>
            <person name="Bhattacharya D."/>
            <person name="Yoon H.S."/>
        </authorList>
    </citation>
    <scope>NUCLEOTIDE SEQUENCE [LARGE SCALE GENOMIC DNA]</scope>
    <source>
        <strain evidence="18">CCMP 1328</strain>
    </source>
</reference>
<evidence type="ECO:0000259" key="15">
    <source>
        <dbReference type="Pfam" id="PF04558"/>
    </source>
</evidence>
<dbReference type="Pfam" id="PF20974">
    <property type="entry name" value="tRNA-synt_1c_C2"/>
    <property type="match status" value="1"/>
</dbReference>
<comment type="caution">
    <text evidence="17">The sequence shown here is derived from an EMBL/GenBank/DDBJ whole genome shotgun (WGS) entry which is preliminary data.</text>
</comment>
<keyword evidence="4 10" id="KW-0547">Nucleotide-binding</keyword>
<evidence type="ECO:0000256" key="5">
    <source>
        <dbReference type="ARBA" id="ARBA00022840"/>
    </source>
</evidence>
<evidence type="ECO:0000256" key="1">
    <source>
        <dbReference type="ARBA" id="ARBA00005594"/>
    </source>
</evidence>
<comment type="catalytic activity">
    <reaction evidence="9">
        <text>tRNA(Gln) + L-glutamine + ATP = L-glutaminyl-tRNA(Gln) + AMP + diphosphate</text>
        <dbReference type="Rhea" id="RHEA:20121"/>
        <dbReference type="Rhea" id="RHEA-COMP:9662"/>
        <dbReference type="Rhea" id="RHEA-COMP:9681"/>
        <dbReference type="ChEBI" id="CHEBI:30616"/>
        <dbReference type="ChEBI" id="CHEBI:33019"/>
        <dbReference type="ChEBI" id="CHEBI:58359"/>
        <dbReference type="ChEBI" id="CHEBI:78442"/>
        <dbReference type="ChEBI" id="CHEBI:78521"/>
        <dbReference type="ChEBI" id="CHEBI:456215"/>
        <dbReference type="EC" id="6.1.1.18"/>
    </reaction>
</comment>
<dbReference type="Pfam" id="PF03950">
    <property type="entry name" value="tRNA-synt_1c_C"/>
    <property type="match status" value="1"/>
</dbReference>
<evidence type="ECO:0000256" key="8">
    <source>
        <dbReference type="ARBA" id="ARBA00030466"/>
    </source>
</evidence>
<dbReference type="GO" id="GO:0004819">
    <property type="term" value="F:glutamine-tRNA ligase activity"/>
    <property type="evidence" value="ECO:0007669"/>
    <property type="project" value="UniProtKB-EC"/>
</dbReference>
<dbReference type="InterPro" id="IPR020058">
    <property type="entry name" value="Glu/Gln-tRNA-synth_Ib_cat-dom"/>
</dbReference>
<dbReference type="EC" id="6.1.1.18" evidence="2"/>
<organism evidence="17 18">
    <name type="scientific">Porphyridium purpureum</name>
    <name type="common">Red alga</name>
    <name type="synonym">Porphyridium cruentum</name>
    <dbReference type="NCBI Taxonomy" id="35688"/>
    <lineage>
        <taxon>Eukaryota</taxon>
        <taxon>Rhodophyta</taxon>
        <taxon>Bangiophyceae</taxon>
        <taxon>Porphyridiales</taxon>
        <taxon>Porphyridiaceae</taxon>
        <taxon>Porphyridium</taxon>
    </lineage>
</organism>
<evidence type="ECO:0000256" key="10">
    <source>
        <dbReference type="RuleBase" id="RU363037"/>
    </source>
</evidence>
<protein>
    <recommendedName>
        <fullName evidence="2">glutamine--tRNA ligase</fullName>
        <ecNumber evidence="2">6.1.1.18</ecNumber>
    </recommendedName>
    <alternativeName>
        <fullName evidence="8">Glutaminyl-tRNA synthetase</fullName>
    </alternativeName>
</protein>
<evidence type="ECO:0000256" key="11">
    <source>
        <dbReference type="SAM" id="MobiDB-lite"/>
    </source>
</evidence>
<dbReference type="PROSITE" id="PS00178">
    <property type="entry name" value="AA_TRNA_LIGASE_I"/>
    <property type="match status" value="1"/>
</dbReference>
<dbReference type="PANTHER" id="PTHR43097:SF4">
    <property type="entry name" value="GLUTAMINE--TRNA LIGASE"/>
    <property type="match status" value="1"/>
</dbReference>
<dbReference type="AlphaFoldDB" id="A0A5J4YVQ6"/>
<keyword evidence="3 10" id="KW-0436">Ligase</keyword>
<feature type="domain" description="Glutaminyl-tRNA synthetase class Ib non-specific RNA-binding" evidence="15">
    <location>
        <begin position="15"/>
        <end position="168"/>
    </location>
</feature>
<dbReference type="InterPro" id="IPR007638">
    <property type="entry name" value="Gln-tRNA-synth_Ib_RNA-bd_2"/>
</dbReference>